<dbReference type="FunFam" id="2.40.50.140:FF:000045">
    <property type="entry name" value="Phenylalanine--tRNA ligase beta subunit"/>
    <property type="match status" value="1"/>
</dbReference>
<dbReference type="FunFam" id="3.50.40.10:FF:000001">
    <property type="entry name" value="Phenylalanine--tRNA ligase beta subunit"/>
    <property type="match status" value="1"/>
</dbReference>
<comment type="cofactor">
    <cofactor evidence="15">
        <name>Mg(2+)</name>
        <dbReference type="ChEBI" id="CHEBI:18420"/>
    </cofactor>
    <text evidence="15">Binds 2 magnesium ions per tetramer.</text>
</comment>
<dbReference type="GO" id="GO:0009328">
    <property type="term" value="C:phenylalanine-tRNA ligase complex"/>
    <property type="evidence" value="ECO:0007669"/>
    <property type="project" value="TreeGrafter"/>
</dbReference>
<dbReference type="SUPFAM" id="SSF54991">
    <property type="entry name" value="Anticodon-binding domain of PheRS"/>
    <property type="match status" value="1"/>
</dbReference>
<evidence type="ECO:0000259" key="18">
    <source>
        <dbReference type="PROSITE" id="PS51447"/>
    </source>
</evidence>
<dbReference type="InterPro" id="IPR033714">
    <property type="entry name" value="tRNA_bind_bactPheRS"/>
</dbReference>
<dbReference type="SUPFAM" id="SSF46955">
    <property type="entry name" value="Putative DNA-binding domain"/>
    <property type="match status" value="1"/>
</dbReference>
<dbReference type="Gene3D" id="3.50.40.10">
    <property type="entry name" value="Phenylalanyl-trna Synthetase, Chain B, domain 3"/>
    <property type="match status" value="1"/>
</dbReference>
<accession>G9ZCA0</accession>
<dbReference type="HAMAP" id="MF_00283">
    <property type="entry name" value="Phe_tRNA_synth_beta1"/>
    <property type="match status" value="1"/>
</dbReference>
<comment type="caution">
    <text evidence="20">The sequence shown here is derived from an EMBL/GenBank/DDBJ whole genome shotgun (WGS) entry which is preliminary data.</text>
</comment>
<sequence length="799" mass="87452">MLLSTQWLKEDYGIDLPPELLVERLTMAGLEVDDVTLAAPSFSGVIVSQVLTVNAHPDADKLRVATVNTGNSEVLQIVCGAPNIAAGIRVPLATIGAVLPGDVRIKKSKLRGIESFGMLCSARELGLSDEHAGLLILPEDAPIGADIRDYLHLNDSIIDIDLTPNRADCFSMLGLAREIVQLCRAELGGDFSLPPLSATEVATSGKCSLVIENRTPQDCPRYLGRIIRGIDVSRSTPPQIAERLRRVGIRPHDPVVDVTNYVMLMLGTPLHAFDADKISGGIVVRYAQAGEKLRLLNDSEAVLDKDVLVIADKEKALAIAGVMGGAESACSASTQDIILEAAWFNPTRIAGKARRFGVASDSAQRFERGVDYTLQETALNFATQLILDICGGEAEDFSSAVSEENLPQRLPVAVSREAIAQRVGRSYDDITINSILMGLGGEVQRTENAWQVTPPTWRFDLAIGEDLIEEIARIDGYANQFGCLPVVQYQQDAGGSRSLRYYSDLLVAQGFQEAVTYSFIDNASHQAFFPECPAITLQNPISANLAEMRLSLLPGLVGAVIYNQNRQQQDLRLFECGRVFLPQLEKKIADCSQPVRVAGVMSGLAMPEQWAIKARKIDFFDAKAVVENLLALKHSVSYRPSQQTYLHPGKSADVYDDDKGQYLGCVGALHPHLLQKLDARAGDIYVFEINDFSILPLMHLPYYQAISKFPIVRRDLAFVVDKKIAATTILTAIQEQMGKRLSDAYLFDVYQGENLGDKLSLAVALYLQDSEKTLQDEEVGSSIAILVTYLKNTFNAELR</sequence>
<dbReference type="InterPro" id="IPR020825">
    <property type="entry name" value="Phe-tRNA_synthase-like_B3/B4"/>
</dbReference>
<dbReference type="SMART" id="SM00873">
    <property type="entry name" value="B3_4"/>
    <property type="match status" value="1"/>
</dbReference>
<evidence type="ECO:0000256" key="5">
    <source>
        <dbReference type="ARBA" id="ARBA00022555"/>
    </source>
</evidence>
<evidence type="ECO:0000256" key="14">
    <source>
        <dbReference type="ARBA" id="ARBA00049255"/>
    </source>
</evidence>
<dbReference type="GO" id="GO:0000287">
    <property type="term" value="F:magnesium ion binding"/>
    <property type="evidence" value="ECO:0007669"/>
    <property type="project" value="UniProtKB-UniRule"/>
</dbReference>
<dbReference type="InterPro" id="IPR005146">
    <property type="entry name" value="B3/B4_tRNA-bd"/>
</dbReference>
<protein>
    <recommendedName>
        <fullName evidence="15">Phenylalanine--tRNA ligase beta subunit</fullName>
        <ecNumber evidence="15">6.1.1.20</ecNumber>
    </recommendedName>
    <alternativeName>
        <fullName evidence="15">Phenylalanyl-tRNA synthetase beta subunit</fullName>
        <shortName evidence="15">PheRS</shortName>
    </alternativeName>
</protein>
<dbReference type="Gene3D" id="3.30.930.10">
    <property type="entry name" value="Bira Bifunctional Protein, Domain 2"/>
    <property type="match status" value="1"/>
</dbReference>
<dbReference type="PROSITE" id="PS50886">
    <property type="entry name" value="TRBD"/>
    <property type="match status" value="1"/>
</dbReference>
<evidence type="ECO:0000256" key="1">
    <source>
        <dbReference type="ARBA" id="ARBA00004496"/>
    </source>
</evidence>
<dbReference type="Proteomes" id="UP000004750">
    <property type="component" value="Unassembled WGS sequence"/>
</dbReference>
<comment type="subunit">
    <text evidence="3 15">Tetramer of two alpha and two beta subunits.</text>
</comment>
<dbReference type="PANTHER" id="PTHR10947">
    <property type="entry name" value="PHENYLALANYL-TRNA SYNTHETASE BETA CHAIN AND LEUCINE-RICH REPEAT-CONTAINING PROTEIN 47"/>
    <property type="match status" value="1"/>
</dbReference>
<feature type="domain" description="TRNA-binding" evidence="17">
    <location>
        <begin position="39"/>
        <end position="148"/>
    </location>
</feature>
<dbReference type="STRING" id="797473.HMPREF9080_00377"/>
<evidence type="ECO:0000256" key="10">
    <source>
        <dbReference type="ARBA" id="ARBA00022842"/>
    </source>
</evidence>
<keyword evidence="10 15" id="KW-0460">Magnesium</keyword>
<evidence type="ECO:0000259" key="19">
    <source>
        <dbReference type="PROSITE" id="PS51483"/>
    </source>
</evidence>
<evidence type="ECO:0000256" key="16">
    <source>
        <dbReference type="PROSITE-ProRule" id="PRU00209"/>
    </source>
</evidence>
<dbReference type="SUPFAM" id="SSF55681">
    <property type="entry name" value="Class II aaRS and biotin synthetases"/>
    <property type="match status" value="1"/>
</dbReference>
<keyword evidence="13 15" id="KW-0030">Aminoacyl-tRNA synthetase</keyword>
<evidence type="ECO:0000256" key="12">
    <source>
        <dbReference type="ARBA" id="ARBA00022917"/>
    </source>
</evidence>
<dbReference type="CDD" id="cd02796">
    <property type="entry name" value="tRNA_bind_bactPheRS"/>
    <property type="match status" value="1"/>
</dbReference>
<dbReference type="GO" id="GO:0006432">
    <property type="term" value="P:phenylalanyl-tRNA aminoacylation"/>
    <property type="evidence" value="ECO:0007669"/>
    <property type="project" value="UniProtKB-UniRule"/>
</dbReference>
<organism evidence="20 21">
    <name type="scientific">Cardiobacterium valvarum F0432</name>
    <dbReference type="NCBI Taxonomy" id="797473"/>
    <lineage>
        <taxon>Bacteria</taxon>
        <taxon>Pseudomonadati</taxon>
        <taxon>Pseudomonadota</taxon>
        <taxon>Gammaproteobacteria</taxon>
        <taxon>Cardiobacteriales</taxon>
        <taxon>Cardiobacteriaceae</taxon>
        <taxon>Cardiobacterium</taxon>
    </lineage>
</organism>
<evidence type="ECO:0000259" key="17">
    <source>
        <dbReference type="PROSITE" id="PS50886"/>
    </source>
</evidence>
<keyword evidence="9 15" id="KW-0067">ATP-binding</keyword>
<feature type="binding site" evidence="15">
    <location>
        <position position="466"/>
    </location>
    <ligand>
        <name>Mg(2+)</name>
        <dbReference type="ChEBI" id="CHEBI:18420"/>
        <note>shared with alpha subunit</note>
    </ligand>
</feature>
<dbReference type="InterPro" id="IPR009061">
    <property type="entry name" value="DNA-bd_dom_put_sf"/>
</dbReference>
<dbReference type="RefSeq" id="WP_006984403.1">
    <property type="nucleotide sequence ID" value="NZ_JH417891.1"/>
</dbReference>
<dbReference type="Pfam" id="PF03483">
    <property type="entry name" value="B3_4"/>
    <property type="match status" value="1"/>
</dbReference>
<dbReference type="FunFam" id="3.30.930.10:FF:000022">
    <property type="entry name" value="Phenylalanine--tRNA ligase beta subunit"/>
    <property type="match status" value="1"/>
</dbReference>
<evidence type="ECO:0000256" key="8">
    <source>
        <dbReference type="ARBA" id="ARBA00022741"/>
    </source>
</evidence>
<evidence type="ECO:0000256" key="7">
    <source>
        <dbReference type="ARBA" id="ARBA00022723"/>
    </source>
</evidence>
<dbReference type="InterPro" id="IPR012340">
    <property type="entry name" value="NA-bd_OB-fold"/>
</dbReference>
<dbReference type="InterPro" id="IPR004532">
    <property type="entry name" value="Phe-tRNA-ligase_IIc_bsu_bact"/>
</dbReference>
<dbReference type="InterPro" id="IPR045864">
    <property type="entry name" value="aa-tRNA-synth_II/BPL/LPL"/>
</dbReference>
<dbReference type="PROSITE" id="PS51483">
    <property type="entry name" value="B5"/>
    <property type="match status" value="1"/>
</dbReference>
<keyword evidence="6 15" id="KW-0436">Ligase</keyword>
<dbReference type="PATRIC" id="fig|797473.3.peg.313"/>
<dbReference type="SUPFAM" id="SSF56037">
    <property type="entry name" value="PheT/TilS domain"/>
    <property type="match status" value="1"/>
</dbReference>
<dbReference type="Gene3D" id="3.30.56.10">
    <property type="match status" value="2"/>
</dbReference>
<dbReference type="GO" id="GO:0005524">
    <property type="term" value="F:ATP binding"/>
    <property type="evidence" value="ECO:0007669"/>
    <property type="project" value="UniProtKB-UniRule"/>
</dbReference>
<dbReference type="InterPro" id="IPR036690">
    <property type="entry name" value="Fdx_antiC-bd_sf"/>
</dbReference>
<keyword evidence="5 16" id="KW-0820">tRNA-binding</keyword>
<keyword evidence="7 15" id="KW-0479">Metal-binding</keyword>
<dbReference type="NCBIfam" id="NF045760">
    <property type="entry name" value="YtpR"/>
    <property type="match status" value="1"/>
</dbReference>
<keyword evidence="12 15" id="KW-0648">Protein biosynthesis</keyword>
<evidence type="ECO:0000256" key="13">
    <source>
        <dbReference type="ARBA" id="ARBA00023146"/>
    </source>
</evidence>
<feature type="domain" description="B5" evidence="19">
    <location>
        <begin position="407"/>
        <end position="482"/>
    </location>
</feature>
<name>G9ZCA0_9GAMM</name>
<evidence type="ECO:0000256" key="2">
    <source>
        <dbReference type="ARBA" id="ARBA00008653"/>
    </source>
</evidence>
<gene>
    <name evidence="15" type="primary">pheT</name>
    <name evidence="20" type="ORF">HMPREF9080_00377</name>
</gene>
<dbReference type="SUPFAM" id="SSF50249">
    <property type="entry name" value="Nucleic acid-binding proteins"/>
    <property type="match status" value="1"/>
</dbReference>
<dbReference type="PANTHER" id="PTHR10947:SF0">
    <property type="entry name" value="PHENYLALANINE--TRNA LIGASE BETA SUBUNIT"/>
    <property type="match status" value="1"/>
</dbReference>
<comment type="catalytic activity">
    <reaction evidence="14 15">
        <text>tRNA(Phe) + L-phenylalanine + ATP = L-phenylalanyl-tRNA(Phe) + AMP + diphosphate + H(+)</text>
        <dbReference type="Rhea" id="RHEA:19413"/>
        <dbReference type="Rhea" id="RHEA-COMP:9668"/>
        <dbReference type="Rhea" id="RHEA-COMP:9699"/>
        <dbReference type="ChEBI" id="CHEBI:15378"/>
        <dbReference type="ChEBI" id="CHEBI:30616"/>
        <dbReference type="ChEBI" id="CHEBI:33019"/>
        <dbReference type="ChEBI" id="CHEBI:58095"/>
        <dbReference type="ChEBI" id="CHEBI:78442"/>
        <dbReference type="ChEBI" id="CHEBI:78531"/>
        <dbReference type="ChEBI" id="CHEBI:456215"/>
        <dbReference type="EC" id="6.1.1.20"/>
    </reaction>
</comment>
<dbReference type="InterPro" id="IPR005147">
    <property type="entry name" value="tRNA_synthase_B5-dom"/>
</dbReference>
<dbReference type="HOGENOM" id="CLU_016891_0_0_6"/>
<dbReference type="SMART" id="SM00896">
    <property type="entry name" value="FDX-ACB"/>
    <property type="match status" value="1"/>
</dbReference>
<dbReference type="EMBL" id="AGCM01000021">
    <property type="protein sequence ID" value="EHM55800.1"/>
    <property type="molecule type" value="Genomic_DNA"/>
</dbReference>
<feature type="domain" description="FDX-ACB" evidence="18">
    <location>
        <begin position="707"/>
        <end position="799"/>
    </location>
</feature>
<comment type="subcellular location">
    <subcellularLocation>
        <location evidence="1 15">Cytoplasm</location>
    </subcellularLocation>
</comment>
<dbReference type="AlphaFoldDB" id="G9ZCA0"/>
<dbReference type="EC" id="6.1.1.20" evidence="15"/>
<keyword evidence="11 16" id="KW-0694">RNA-binding</keyword>
<comment type="similarity">
    <text evidence="2 15">Belongs to the phenylalanyl-tRNA synthetase beta subunit family. Type 1 subfamily.</text>
</comment>
<dbReference type="InterPro" id="IPR005121">
    <property type="entry name" value="Fdx_antiC-bd"/>
</dbReference>
<keyword evidence="8 15" id="KW-0547">Nucleotide-binding</keyword>
<dbReference type="Pfam" id="PF03147">
    <property type="entry name" value="FDX-ACB"/>
    <property type="match status" value="1"/>
</dbReference>
<keyword evidence="4 15" id="KW-0963">Cytoplasm</keyword>
<evidence type="ECO:0000256" key="6">
    <source>
        <dbReference type="ARBA" id="ARBA00022598"/>
    </source>
</evidence>
<dbReference type="InterPro" id="IPR002547">
    <property type="entry name" value="tRNA-bd_dom"/>
</dbReference>
<proteinExistence type="inferred from homology"/>
<dbReference type="Pfam" id="PF17759">
    <property type="entry name" value="tRNA_synthFbeta"/>
    <property type="match status" value="1"/>
</dbReference>
<reference evidence="20 21" key="1">
    <citation type="submission" date="2011-08" db="EMBL/GenBank/DDBJ databases">
        <authorList>
            <person name="Weinstock G."/>
            <person name="Sodergren E."/>
            <person name="Clifton S."/>
            <person name="Fulton L."/>
            <person name="Fulton B."/>
            <person name="Courtney L."/>
            <person name="Fronick C."/>
            <person name="Harrison M."/>
            <person name="Strong C."/>
            <person name="Farmer C."/>
            <person name="Delahaunty K."/>
            <person name="Markovic C."/>
            <person name="Hall O."/>
            <person name="Minx P."/>
            <person name="Tomlinson C."/>
            <person name="Mitreva M."/>
            <person name="Hou S."/>
            <person name="Chen J."/>
            <person name="Wollam A."/>
            <person name="Pepin K.H."/>
            <person name="Johnson M."/>
            <person name="Bhonagiri V."/>
            <person name="Zhang X."/>
            <person name="Suruliraj S."/>
            <person name="Warren W."/>
            <person name="Chinwalla A."/>
            <person name="Mardis E.R."/>
            <person name="Wilson R.K."/>
        </authorList>
    </citation>
    <scope>NUCLEOTIDE SEQUENCE [LARGE SCALE GENOMIC DNA]</scope>
    <source>
        <strain evidence="20 21">F0432</strain>
    </source>
</reference>
<evidence type="ECO:0000313" key="21">
    <source>
        <dbReference type="Proteomes" id="UP000004750"/>
    </source>
</evidence>
<dbReference type="NCBIfam" id="TIGR00472">
    <property type="entry name" value="pheT_bact"/>
    <property type="match status" value="1"/>
</dbReference>
<dbReference type="InterPro" id="IPR041616">
    <property type="entry name" value="PheRS_beta_core"/>
</dbReference>
<dbReference type="Pfam" id="PF01588">
    <property type="entry name" value="tRNA_bind"/>
    <property type="match status" value="1"/>
</dbReference>
<dbReference type="Gene3D" id="3.30.70.380">
    <property type="entry name" value="Ferrodoxin-fold anticodon-binding domain"/>
    <property type="match status" value="1"/>
</dbReference>
<evidence type="ECO:0000256" key="3">
    <source>
        <dbReference type="ARBA" id="ARBA00011209"/>
    </source>
</evidence>
<dbReference type="Pfam" id="PF03484">
    <property type="entry name" value="B5"/>
    <property type="match status" value="1"/>
</dbReference>
<evidence type="ECO:0000256" key="9">
    <source>
        <dbReference type="ARBA" id="ARBA00022840"/>
    </source>
</evidence>
<dbReference type="SMART" id="SM00874">
    <property type="entry name" value="B5"/>
    <property type="match status" value="1"/>
</dbReference>
<dbReference type="GO" id="GO:0000049">
    <property type="term" value="F:tRNA binding"/>
    <property type="evidence" value="ECO:0007669"/>
    <property type="project" value="UniProtKB-UniRule"/>
</dbReference>
<dbReference type="Gene3D" id="2.40.50.140">
    <property type="entry name" value="Nucleic acid-binding proteins"/>
    <property type="match status" value="1"/>
</dbReference>
<evidence type="ECO:0000256" key="4">
    <source>
        <dbReference type="ARBA" id="ARBA00022490"/>
    </source>
</evidence>
<feature type="binding site" evidence="15">
    <location>
        <position position="469"/>
    </location>
    <ligand>
        <name>Mg(2+)</name>
        <dbReference type="ChEBI" id="CHEBI:18420"/>
        <note>shared with alpha subunit</note>
    </ligand>
</feature>
<evidence type="ECO:0000313" key="20">
    <source>
        <dbReference type="EMBL" id="EHM55800.1"/>
    </source>
</evidence>
<dbReference type="GO" id="GO:0004826">
    <property type="term" value="F:phenylalanine-tRNA ligase activity"/>
    <property type="evidence" value="ECO:0007669"/>
    <property type="project" value="UniProtKB-UniRule"/>
</dbReference>
<dbReference type="PROSITE" id="PS51447">
    <property type="entry name" value="FDX_ACB"/>
    <property type="match status" value="1"/>
</dbReference>
<evidence type="ECO:0000256" key="11">
    <source>
        <dbReference type="ARBA" id="ARBA00022884"/>
    </source>
</evidence>
<feature type="binding site" evidence="15">
    <location>
        <position position="470"/>
    </location>
    <ligand>
        <name>Mg(2+)</name>
        <dbReference type="ChEBI" id="CHEBI:18420"/>
        <note>shared with alpha subunit</note>
    </ligand>
</feature>
<dbReference type="CDD" id="cd00769">
    <property type="entry name" value="PheRS_beta_core"/>
    <property type="match status" value="1"/>
</dbReference>
<dbReference type="InterPro" id="IPR045060">
    <property type="entry name" value="Phe-tRNA-ligase_IIc_bsu"/>
</dbReference>
<feature type="binding site" evidence="15">
    <location>
        <position position="460"/>
    </location>
    <ligand>
        <name>Mg(2+)</name>
        <dbReference type="ChEBI" id="CHEBI:18420"/>
        <note>shared with alpha subunit</note>
    </ligand>
</feature>
<evidence type="ECO:0000256" key="15">
    <source>
        <dbReference type="HAMAP-Rule" id="MF_00283"/>
    </source>
</evidence>